<dbReference type="Proteomes" id="UP000751190">
    <property type="component" value="Unassembled WGS sequence"/>
</dbReference>
<evidence type="ECO:0000313" key="8">
    <source>
        <dbReference type="EMBL" id="KAG8458197.1"/>
    </source>
</evidence>
<keyword evidence="4 6" id="KW-0472">Membrane</keyword>
<dbReference type="PANTHER" id="PTHR11662:SF282">
    <property type="entry name" value="ANION TRANSPORTER 5-RELATED"/>
    <property type="match status" value="1"/>
</dbReference>
<keyword evidence="3 6" id="KW-1133">Transmembrane helix</keyword>
<dbReference type="Gene3D" id="1.20.1250.20">
    <property type="entry name" value="MFS general substrate transporter like domains"/>
    <property type="match status" value="1"/>
</dbReference>
<evidence type="ECO:0000259" key="7">
    <source>
        <dbReference type="PROSITE" id="PS50850"/>
    </source>
</evidence>
<protein>
    <recommendedName>
        <fullName evidence="7">Major facilitator superfamily (MFS) profile domain-containing protein</fullName>
    </recommendedName>
</protein>
<keyword evidence="9" id="KW-1185">Reference proteome</keyword>
<feature type="compositionally biased region" description="Gly residues" evidence="5">
    <location>
        <begin position="459"/>
        <end position="481"/>
    </location>
</feature>
<comment type="subcellular location">
    <subcellularLocation>
        <location evidence="1">Membrane</location>
        <topology evidence="1">Multi-pass membrane protein</topology>
    </subcellularLocation>
</comment>
<dbReference type="EMBL" id="JAGTXO010000056">
    <property type="protein sequence ID" value="KAG8458197.1"/>
    <property type="molecule type" value="Genomic_DNA"/>
</dbReference>
<feature type="transmembrane region" description="Helical" evidence="6">
    <location>
        <begin position="321"/>
        <end position="340"/>
    </location>
</feature>
<feature type="transmembrane region" description="Helical" evidence="6">
    <location>
        <begin position="371"/>
        <end position="395"/>
    </location>
</feature>
<feature type="transmembrane region" description="Helical" evidence="6">
    <location>
        <begin position="66"/>
        <end position="85"/>
    </location>
</feature>
<gene>
    <name evidence="8" type="ORF">KFE25_011728</name>
</gene>
<keyword evidence="2 6" id="KW-0812">Transmembrane</keyword>
<dbReference type="InterPro" id="IPR011701">
    <property type="entry name" value="MFS"/>
</dbReference>
<reference evidence="8" key="1">
    <citation type="submission" date="2021-05" db="EMBL/GenBank/DDBJ databases">
        <title>The genome of the haptophyte Pavlova lutheri (Diacronema luteri, Pavlovales) - a model for lipid biosynthesis in eukaryotic algae.</title>
        <authorList>
            <person name="Hulatt C.J."/>
            <person name="Posewitz M.C."/>
        </authorList>
    </citation>
    <scope>NUCLEOTIDE SEQUENCE</scope>
    <source>
        <strain evidence="8">NIVA-4/92</strain>
    </source>
</reference>
<dbReference type="GO" id="GO:0016020">
    <property type="term" value="C:membrane"/>
    <property type="evidence" value="ECO:0007669"/>
    <property type="project" value="UniProtKB-SubCell"/>
</dbReference>
<feature type="transmembrane region" description="Helical" evidence="6">
    <location>
        <begin position="186"/>
        <end position="205"/>
    </location>
</feature>
<feature type="transmembrane region" description="Helical" evidence="6">
    <location>
        <begin position="286"/>
        <end position="309"/>
    </location>
</feature>
<dbReference type="GO" id="GO:0022857">
    <property type="term" value="F:transmembrane transporter activity"/>
    <property type="evidence" value="ECO:0007669"/>
    <property type="project" value="InterPro"/>
</dbReference>
<evidence type="ECO:0000256" key="5">
    <source>
        <dbReference type="SAM" id="MobiDB-lite"/>
    </source>
</evidence>
<comment type="caution">
    <text evidence="8">The sequence shown here is derived from an EMBL/GenBank/DDBJ whole genome shotgun (WGS) entry which is preliminary data.</text>
</comment>
<proteinExistence type="predicted"/>
<feature type="region of interest" description="Disordered" evidence="5">
    <location>
        <begin position="445"/>
        <end position="491"/>
    </location>
</feature>
<feature type="transmembrane region" description="Helical" evidence="6">
    <location>
        <begin position="152"/>
        <end position="174"/>
    </location>
</feature>
<dbReference type="InterPro" id="IPR050382">
    <property type="entry name" value="MFS_Na/Anion_cotransporter"/>
</dbReference>
<evidence type="ECO:0000256" key="1">
    <source>
        <dbReference type="ARBA" id="ARBA00004141"/>
    </source>
</evidence>
<evidence type="ECO:0000256" key="6">
    <source>
        <dbReference type="SAM" id="Phobius"/>
    </source>
</evidence>
<dbReference type="OrthoDB" id="2985014at2759"/>
<evidence type="ECO:0000313" key="9">
    <source>
        <dbReference type="Proteomes" id="UP000751190"/>
    </source>
</evidence>
<evidence type="ECO:0000256" key="4">
    <source>
        <dbReference type="ARBA" id="ARBA00023136"/>
    </source>
</evidence>
<dbReference type="SUPFAM" id="SSF103473">
    <property type="entry name" value="MFS general substrate transporter"/>
    <property type="match status" value="1"/>
</dbReference>
<evidence type="ECO:0000256" key="3">
    <source>
        <dbReference type="ARBA" id="ARBA00022989"/>
    </source>
</evidence>
<accession>A0A8J6C0U4</accession>
<name>A0A8J6C0U4_DIALT</name>
<dbReference type="PANTHER" id="PTHR11662">
    <property type="entry name" value="SOLUTE CARRIER FAMILY 17"/>
    <property type="match status" value="1"/>
</dbReference>
<feature type="domain" description="Major facilitator superfamily (MFS) profile" evidence="7">
    <location>
        <begin position="27"/>
        <end position="438"/>
    </location>
</feature>
<dbReference type="PROSITE" id="PS50850">
    <property type="entry name" value="MFS"/>
    <property type="match status" value="1"/>
</dbReference>
<evidence type="ECO:0000256" key="2">
    <source>
        <dbReference type="ARBA" id="ARBA00022692"/>
    </source>
</evidence>
<dbReference type="AlphaFoldDB" id="A0A8J6C0U4"/>
<feature type="transmembrane region" description="Helical" evidence="6">
    <location>
        <begin position="415"/>
        <end position="434"/>
    </location>
</feature>
<dbReference type="InterPro" id="IPR036259">
    <property type="entry name" value="MFS_trans_sf"/>
</dbReference>
<dbReference type="InterPro" id="IPR020846">
    <property type="entry name" value="MFS_dom"/>
</dbReference>
<sequence length="547" mass="56605">MVCIVPGVPYLGGIIPLGRVMLTNHAACAYLALGVMITYFERNGFAVAITAASDSLGYPQSVKGNIMSLFFVTYLSTHIVGGALARRYGGLFMLRRMTAGWALLALISPFEPGSLALLRICRLGIGMTQGFVFPALHTLLAEMTTPATRGRVVSLVVSSIYLGSAVSMVSSPTLVALHGPASQTRAAATLALAWLAMSTVVPWPATDRERVLRLASSQSVAQEQGGRCAWAADVPWLSMARHPAVLAMMFASFTSHVVVFFMMSWVPTFVTVVLGQSLSGSGLSQAAQAAPWLLMYAVAVAAGSASDALAARIGIRTARKAVCVLGMLSCAPSLLLVPYARTPAELSALSALVLMTSGFSRGGWSINHLDIGPAFAGVLQGYAGTMGNFAGVVATRLPGWMLSSDATDRAVWHRIARVFATLCVLAGGAFALFAEGDIIFRERPHAPGDDDAVARGAGSEDGGGPEVEVGPLGGGGGGGRATQGPSCLKRAGRLPLAPAPAAAGDADTPSDNDESALLIASQRCEGDPRRAFGAGLGRSGLWPAGCQ</sequence>
<organism evidence="8 9">
    <name type="scientific">Diacronema lutheri</name>
    <name type="common">Unicellular marine alga</name>
    <name type="synonym">Monochrysis lutheri</name>
    <dbReference type="NCBI Taxonomy" id="2081491"/>
    <lineage>
        <taxon>Eukaryota</taxon>
        <taxon>Haptista</taxon>
        <taxon>Haptophyta</taxon>
        <taxon>Pavlovophyceae</taxon>
        <taxon>Pavlovales</taxon>
        <taxon>Pavlovaceae</taxon>
        <taxon>Diacronema</taxon>
    </lineage>
</organism>
<dbReference type="Pfam" id="PF07690">
    <property type="entry name" value="MFS_1"/>
    <property type="match status" value="1"/>
</dbReference>